<proteinExistence type="predicted"/>
<sequence length="129" mass="14806">MKALISPIEADRICEIVADDQTFPIAEPLFWVTCPNDCQTDWIYSNGQFYPPAPKPIIDPNLTDEQKMALIVAERDKRLIASDWTQLADVIALHSQSWILAWNTYRQELRDLPNTVDINNPLYPIPPLE</sequence>
<accession>A0A6J5LI79</accession>
<organism evidence="2">
    <name type="scientific">uncultured Caudovirales phage</name>
    <dbReference type="NCBI Taxonomy" id="2100421"/>
    <lineage>
        <taxon>Viruses</taxon>
        <taxon>Duplodnaviria</taxon>
        <taxon>Heunggongvirae</taxon>
        <taxon>Uroviricota</taxon>
        <taxon>Caudoviricetes</taxon>
        <taxon>Peduoviridae</taxon>
        <taxon>Maltschvirus</taxon>
        <taxon>Maltschvirus maltsch</taxon>
    </lineage>
</organism>
<dbReference type="InterPro" id="IPR031893">
    <property type="entry name" value="Phage_tail_APC"/>
</dbReference>
<dbReference type="EMBL" id="LR796275">
    <property type="protein sequence ID" value="CAB4133891.1"/>
    <property type="molecule type" value="Genomic_DNA"/>
</dbReference>
<protein>
    <submittedName>
        <fullName evidence="2">Phage tail assembly chaperone protein</fullName>
    </submittedName>
</protein>
<reference evidence="2" key="1">
    <citation type="submission" date="2020-04" db="EMBL/GenBank/DDBJ databases">
        <authorList>
            <person name="Chiriac C."/>
            <person name="Salcher M."/>
            <person name="Ghai R."/>
            <person name="Kavagutti S V."/>
        </authorList>
    </citation>
    <scope>NUCLEOTIDE SEQUENCE</scope>
</reference>
<evidence type="ECO:0000313" key="2">
    <source>
        <dbReference type="EMBL" id="CAB4133891.1"/>
    </source>
</evidence>
<name>A0A6J5LI79_9CAUD</name>
<evidence type="ECO:0000259" key="1">
    <source>
        <dbReference type="Pfam" id="PF16778"/>
    </source>
</evidence>
<gene>
    <name evidence="2" type="ORF">UFOVP263_40</name>
    <name evidence="3" type="ORF">UFOVP91_22</name>
</gene>
<dbReference type="Pfam" id="PF16778">
    <property type="entry name" value="Phage_tail_APC"/>
    <property type="match status" value="1"/>
</dbReference>
<feature type="domain" description="Phage tail assembly chaperone-like" evidence="1">
    <location>
        <begin position="70"/>
        <end position="117"/>
    </location>
</feature>
<dbReference type="EMBL" id="LR797827">
    <property type="protein sequence ID" value="CAB4242027.1"/>
    <property type="molecule type" value="Genomic_DNA"/>
</dbReference>
<dbReference type="Gene3D" id="6.10.140.1310">
    <property type="match status" value="1"/>
</dbReference>
<evidence type="ECO:0000313" key="3">
    <source>
        <dbReference type="EMBL" id="CAB4242027.1"/>
    </source>
</evidence>